<dbReference type="PANTHER" id="PTHR22803">
    <property type="entry name" value="MANNOSE, PHOSPHOLIPASE, LECTIN RECEPTOR RELATED"/>
    <property type="match status" value="1"/>
</dbReference>
<accession>A0A219YXG9</accession>
<dbReference type="InterPro" id="IPR016187">
    <property type="entry name" value="CTDL_fold"/>
</dbReference>
<dbReference type="AlphaFoldDB" id="A0A219YXG9"/>
<dbReference type="InterPro" id="IPR016186">
    <property type="entry name" value="C-type_lectin-like/link_sf"/>
</dbReference>
<gene>
    <name evidence="4" type="primary">IML1</name>
</gene>
<evidence type="ECO:0000256" key="2">
    <source>
        <dbReference type="SAM" id="SignalP"/>
    </source>
</evidence>
<dbReference type="CDD" id="cd00037">
    <property type="entry name" value="CLECT"/>
    <property type="match status" value="2"/>
</dbReference>
<name>A0A219YXG9_9NEOP</name>
<dbReference type="Pfam" id="PF00059">
    <property type="entry name" value="Lectin_C"/>
    <property type="match status" value="2"/>
</dbReference>
<evidence type="ECO:0000313" key="4">
    <source>
        <dbReference type="EMBL" id="AQY54437.1"/>
    </source>
</evidence>
<keyword evidence="1" id="KW-1015">Disulfide bond</keyword>
<dbReference type="SUPFAM" id="SSF56436">
    <property type="entry name" value="C-type lectin-like"/>
    <property type="match status" value="2"/>
</dbReference>
<feature type="domain" description="C-type lectin" evidence="3">
    <location>
        <begin position="41"/>
        <end position="155"/>
    </location>
</feature>
<feature type="signal peptide" evidence="2">
    <location>
        <begin position="1"/>
        <end position="16"/>
    </location>
</feature>
<dbReference type="InterPro" id="IPR050111">
    <property type="entry name" value="C-type_lectin/snaclec_domain"/>
</dbReference>
<evidence type="ECO:0000259" key="3">
    <source>
        <dbReference type="PROSITE" id="PS50041"/>
    </source>
</evidence>
<keyword evidence="2" id="KW-0732">Signal</keyword>
<feature type="domain" description="C-type lectin" evidence="3">
    <location>
        <begin position="180"/>
        <end position="307"/>
    </location>
</feature>
<feature type="chain" id="PRO_5012103657" evidence="2">
    <location>
        <begin position="17"/>
        <end position="314"/>
    </location>
</feature>
<evidence type="ECO:0000256" key="1">
    <source>
        <dbReference type="ARBA" id="ARBA00023157"/>
    </source>
</evidence>
<dbReference type="InterPro" id="IPR001304">
    <property type="entry name" value="C-type_lectin-like"/>
</dbReference>
<sequence>MLYFLLFLVVVAAGKSIETSKQVFKFYRNDYDFTPEFDCLYKFHTLDRTWADARAQCQAEGAELAAPDTANEAEYLHSLLSKRAPDVSGIFLGIHSQFAKGYFVSLRGVPLENIYHEWQHGEPNNYDNLEACVAMTRDGKLNDVKCDKEYPYICKKLASTLKIENDKCKTYDIAYEPTEKGDRCYKFHTEPKTWKEAYMICKSEGSYLAVMNSEEESNHLVKKFDKVSRNDLYGLTDKHRFIIGFHDMLHEGEYRTIFGQSLKDAGFVNWCQGQPDNYNGKQNCGAILHDGTLDDIECDTPYTFVCEREIKKES</sequence>
<protein>
    <submittedName>
        <fullName evidence="4">Immulectin1</fullName>
    </submittedName>
</protein>
<dbReference type="PROSITE" id="PS00615">
    <property type="entry name" value="C_TYPE_LECTIN_1"/>
    <property type="match status" value="2"/>
</dbReference>
<dbReference type="SMART" id="SM00034">
    <property type="entry name" value="CLECT"/>
    <property type="match status" value="2"/>
</dbReference>
<proteinExistence type="evidence at transcript level"/>
<dbReference type="EMBL" id="KX550120">
    <property type="protein sequence ID" value="AQY54437.1"/>
    <property type="molecule type" value="mRNA"/>
</dbReference>
<dbReference type="Gene3D" id="3.10.100.10">
    <property type="entry name" value="Mannose-Binding Protein A, subunit A"/>
    <property type="match status" value="2"/>
</dbReference>
<reference evidence="4" key="1">
    <citation type="submission" date="2016-07" db="EMBL/GenBank/DDBJ databases">
        <title>A comparative analysis of C-type lectin domain proteins in the ghost moth, Hepialus xiaojinensis.</title>
        <authorList>
            <person name="Meng Q."/>
            <person name="Zhang H."/>
            <person name="Zhang J.-H."/>
            <person name="Zhou G.-L."/>
            <person name="Ni R.-R."/>
            <person name="Zhao Y.-N."/>
            <person name="Qin Q.-L."/>
            <person name="Zou Z."/>
        </authorList>
    </citation>
    <scope>NUCLEOTIDE SEQUENCE</scope>
    <source>
        <tissue evidence="4">Larva fat body</tissue>
    </source>
</reference>
<organism evidence="4">
    <name type="scientific">Hepialus xiaojinensis</name>
    <dbReference type="NCBI Taxonomy" id="1589740"/>
    <lineage>
        <taxon>Eukaryota</taxon>
        <taxon>Metazoa</taxon>
        <taxon>Ecdysozoa</taxon>
        <taxon>Arthropoda</taxon>
        <taxon>Hexapoda</taxon>
        <taxon>Insecta</taxon>
        <taxon>Pterygota</taxon>
        <taxon>Neoptera</taxon>
        <taxon>Endopterygota</taxon>
        <taxon>Lepidoptera</taxon>
        <taxon>Glossata</taxon>
        <taxon>Exoporia</taxon>
        <taxon>Hepialoidea</taxon>
        <taxon>Hepialidae</taxon>
        <taxon>Hepialus</taxon>
    </lineage>
</organism>
<dbReference type="PROSITE" id="PS50041">
    <property type="entry name" value="C_TYPE_LECTIN_2"/>
    <property type="match status" value="2"/>
</dbReference>
<dbReference type="InterPro" id="IPR018378">
    <property type="entry name" value="C-type_lectin_CS"/>
</dbReference>